<proteinExistence type="predicted"/>
<evidence type="ECO:0000313" key="3">
    <source>
        <dbReference type="EMBL" id="CUS12128.1"/>
    </source>
</evidence>
<dbReference type="Gene3D" id="3.30.420.40">
    <property type="match status" value="1"/>
</dbReference>
<dbReference type="PANTHER" id="PTHR14187">
    <property type="entry name" value="ALPHA KINASE/ELONGATION FACTOR 2 KINASE"/>
    <property type="match status" value="1"/>
</dbReference>
<dbReference type="SUPFAM" id="SSF53067">
    <property type="entry name" value="Actin-like ATPase domain"/>
    <property type="match status" value="2"/>
</dbReference>
<keyword evidence="4" id="KW-1185">Reference proteome</keyword>
<evidence type="ECO:0000256" key="1">
    <source>
        <dbReference type="ARBA" id="ARBA00022741"/>
    </source>
</evidence>
<protein>
    <recommendedName>
        <fullName evidence="5">Actin-like ATPase domain-containing protein</fullName>
    </recommendedName>
</protein>
<evidence type="ECO:0008006" key="5">
    <source>
        <dbReference type="Google" id="ProtNLM"/>
    </source>
</evidence>
<dbReference type="InterPro" id="IPR043129">
    <property type="entry name" value="ATPase_NBD"/>
</dbReference>
<dbReference type="PRINTS" id="PR00301">
    <property type="entry name" value="HEATSHOCK70"/>
</dbReference>
<gene>
    <name evidence="3" type="ORF">GSTUAT00003776001</name>
</gene>
<dbReference type="PANTHER" id="PTHR14187:SF82">
    <property type="entry name" value="FAMILY CHAPERONE, PUTATIVE (AFU_ORTHOLOGUE AFUA_7G08575)-RELATED"/>
    <property type="match status" value="1"/>
</dbReference>
<name>A0A292PZR6_9PEZI</name>
<dbReference type="Proteomes" id="UP001412239">
    <property type="component" value="Unassembled WGS sequence"/>
</dbReference>
<keyword evidence="2" id="KW-0067">ATP-binding</keyword>
<evidence type="ECO:0000313" key="4">
    <source>
        <dbReference type="Proteomes" id="UP001412239"/>
    </source>
</evidence>
<reference evidence="3" key="1">
    <citation type="submission" date="2015-10" db="EMBL/GenBank/DDBJ databases">
        <authorList>
            <person name="Regsiter A."/>
            <person name="william w."/>
        </authorList>
    </citation>
    <scope>NUCLEOTIDE SEQUENCE</scope>
    <source>
        <strain evidence="3">Montdore</strain>
    </source>
</reference>
<evidence type="ECO:0000256" key="2">
    <source>
        <dbReference type="ARBA" id="ARBA00022840"/>
    </source>
</evidence>
<keyword evidence="1" id="KW-0547">Nucleotide-binding</keyword>
<sequence>MSQLSSLNPIKIGIDFGTTYSGVAWTHSTTSDEINVIDKWVGKGGRSSEKAPTEIAYTPSGVKWGFGITDEVPRLAWFKLLLGPPKYSLAGSANSTLARTKQLIPPGKKLVDVVTDYLSELHQHTIKHLKGALGEDVVEFSPLDFTLTVPAVWSDAAKNLTLQAAENAGFGRKKSIRLISEPEAAAVCCLKEIQSNNLNVGDTFVVADCGGGTVDVISYTITRKSPKLEVVECVEGAGAMCGSTFLNERFEKLVRRRIGARFDKMSHRARVHLVKEFDGFLKRNFTDSDEEEIFTCPIPGVADDSKAGIEDGMFVIDREEMREIFDPVVQEIVELVQKQVDEVEKLMAITPLPDEGLYPDALSSMIFSRQTRRVKSLVLVGGFGESEYLRSRLQAEIRTNDGRNISILQPPKAWGAVVRGAVMRGLEGDMVRVRKVVRNYGNSCSVPFIEGIHPKRDRYIDPHDGEYMCMKRMHWYIRKGEDVEESDPIRHTFCICRSSLDELDDRITVPLLASDSSNPSPTSRSTDIYSVCTLEVDPSAIPKEKFKRMIGTDGQPYFKLIFDLLMSIQSASILFQFDIDGTVYKDVKACFHVL</sequence>
<dbReference type="GO" id="GO:0005524">
    <property type="term" value="F:ATP binding"/>
    <property type="evidence" value="ECO:0007669"/>
    <property type="project" value="UniProtKB-KW"/>
</dbReference>
<accession>A0A292PZR6</accession>
<dbReference type="AlphaFoldDB" id="A0A292PZR6"/>
<organism evidence="3 4">
    <name type="scientific">Tuber aestivum</name>
    <name type="common">summer truffle</name>
    <dbReference type="NCBI Taxonomy" id="59557"/>
    <lineage>
        <taxon>Eukaryota</taxon>
        <taxon>Fungi</taxon>
        <taxon>Dikarya</taxon>
        <taxon>Ascomycota</taxon>
        <taxon>Pezizomycotina</taxon>
        <taxon>Pezizomycetes</taxon>
        <taxon>Pezizales</taxon>
        <taxon>Tuberaceae</taxon>
        <taxon>Tuber</taxon>
    </lineage>
</organism>
<dbReference type="Pfam" id="PF00012">
    <property type="entry name" value="HSP70"/>
    <property type="match status" value="1"/>
</dbReference>
<dbReference type="CDD" id="cd10170">
    <property type="entry name" value="ASKHA_NBD_HSP70"/>
    <property type="match status" value="1"/>
</dbReference>
<dbReference type="InterPro" id="IPR013126">
    <property type="entry name" value="Hsp_70_fam"/>
</dbReference>
<dbReference type="EMBL" id="LN891003">
    <property type="protein sequence ID" value="CUS12128.1"/>
    <property type="molecule type" value="Genomic_DNA"/>
</dbReference>
<dbReference type="GO" id="GO:0140662">
    <property type="term" value="F:ATP-dependent protein folding chaperone"/>
    <property type="evidence" value="ECO:0007669"/>
    <property type="project" value="InterPro"/>
</dbReference>